<proteinExistence type="inferred from homology"/>
<comment type="cofactor">
    <cofactor evidence="8">
        <name>Mg(2+)</name>
        <dbReference type="ChEBI" id="CHEBI:18420"/>
    </cofactor>
</comment>
<dbReference type="PROSITE" id="PS51918">
    <property type="entry name" value="RADICAL_SAM"/>
    <property type="match status" value="1"/>
</dbReference>
<evidence type="ECO:0000256" key="6">
    <source>
        <dbReference type="ARBA" id="ARBA00023014"/>
    </source>
</evidence>
<organism evidence="10 11">
    <name type="scientific">Candidatus Limenecus avicola</name>
    <dbReference type="NCBI Taxonomy" id="2840847"/>
    <lineage>
        <taxon>Bacteria</taxon>
        <taxon>Bacillati</taxon>
        <taxon>Bacillota</taxon>
        <taxon>Clostridia</taxon>
        <taxon>Eubacteriales</taxon>
        <taxon>Clostridiaceae</taxon>
        <taxon>Clostridiaceae incertae sedis</taxon>
        <taxon>Candidatus Limenecus</taxon>
    </lineage>
</organism>
<feature type="binding site" evidence="8">
    <location>
        <position position="29"/>
    </location>
    <ligand>
        <name>substrate</name>
    </ligand>
</feature>
<evidence type="ECO:0000256" key="1">
    <source>
        <dbReference type="ARBA" id="ARBA00022485"/>
    </source>
</evidence>
<keyword evidence="4 8" id="KW-0460">Magnesium</keyword>
<evidence type="ECO:0000259" key="9">
    <source>
        <dbReference type="PROSITE" id="PS51918"/>
    </source>
</evidence>
<dbReference type="InterPro" id="IPR007197">
    <property type="entry name" value="rSAM"/>
</dbReference>
<dbReference type="GO" id="GO:0051539">
    <property type="term" value="F:4 iron, 4 sulfur cluster binding"/>
    <property type="evidence" value="ECO:0007669"/>
    <property type="project" value="UniProtKB-UniRule"/>
</dbReference>
<dbReference type="CDD" id="cd01335">
    <property type="entry name" value="Radical_SAM"/>
    <property type="match status" value="1"/>
</dbReference>
<comment type="subunit">
    <text evidence="8">Homodimer.</text>
</comment>
<dbReference type="InterPro" id="IPR058240">
    <property type="entry name" value="rSAM_sf"/>
</dbReference>
<evidence type="ECO:0000256" key="7">
    <source>
        <dbReference type="ARBA" id="ARBA00023239"/>
    </source>
</evidence>
<keyword evidence="6 8" id="KW-0411">Iron-sulfur</keyword>
<evidence type="ECO:0000313" key="11">
    <source>
        <dbReference type="Proteomes" id="UP000886748"/>
    </source>
</evidence>
<comment type="pathway">
    <text evidence="8">Purine metabolism; 7-cyano-7-deazaguanine biosynthesis.</text>
</comment>
<keyword evidence="5 8" id="KW-0408">Iron</keyword>
<reference evidence="10" key="2">
    <citation type="journal article" date="2021" name="PeerJ">
        <title>Extensive microbial diversity within the chicken gut microbiome revealed by metagenomics and culture.</title>
        <authorList>
            <person name="Gilroy R."/>
            <person name="Ravi A."/>
            <person name="Getino M."/>
            <person name="Pursley I."/>
            <person name="Horton D.L."/>
            <person name="Alikhan N.F."/>
            <person name="Baker D."/>
            <person name="Gharbi K."/>
            <person name="Hall N."/>
            <person name="Watson M."/>
            <person name="Adriaenssens E.M."/>
            <person name="Foster-Nyarko E."/>
            <person name="Jarju S."/>
            <person name="Secka A."/>
            <person name="Antonio M."/>
            <person name="Oren A."/>
            <person name="Chaudhuri R.R."/>
            <person name="La Ragione R."/>
            <person name="Hildebrand F."/>
            <person name="Pallen M.J."/>
        </authorList>
    </citation>
    <scope>NUCLEOTIDE SEQUENCE</scope>
    <source>
        <strain evidence="10">CHK154-7741</strain>
    </source>
</reference>
<comment type="cofactor">
    <cofactor evidence="8">
        <name>[4Fe-4S] cluster</name>
        <dbReference type="ChEBI" id="CHEBI:49883"/>
    </cofactor>
    <text evidence="8">Binds 1 [4Fe-4S] cluster. The cluster is coordinated with 3 cysteines and an exchangeable S-adenosyl-L-methionine.</text>
</comment>
<comment type="caution">
    <text evidence="8">Lacks conserved residue(s) required for the propagation of feature annotation.</text>
</comment>
<keyword evidence="1 8" id="KW-0004">4Fe-4S</keyword>
<feature type="binding site" evidence="8">
    <location>
        <position position="40"/>
    </location>
    <ligand>
        <name>[4Fe-4S] cluster</name>
        <dbReference type="ChEBI" id="CHEBI:49883"/>
        <note>4Fe-4S-S-AdoMet</note>
    </ligand>
</feature>
<comment type="similarity">
    <text evidence="8">Belongs to the radical SAM superfamily. 7-carboxy-7-deazaguanine synthase family.</text>
</comment>
<comment type="catalytic activity">
    <reaction evidence="8">
        <text>6-carboxy-5,6,7,8-tetrahydropterin + H(+) = 7-carboxy-7-carbaguanine + NH4(+)</text>
        <dbReference type="Rhea" id="RHEA:27974"/>
        <dbReference type="ChEBI" id="CHEBI:15378"/>
        <dbReference type="ChEBI" id="CHEBI:28938"/>
        <dbReference type="ChEBI" id="CHEBI:61032"/>
        <dbReference type="ChEBI" id="CHEBI:61036"/>
        <dbReference type="EC" id="4.3.99.3"/>
    </reaction>
</comment>
<evidence type="ECO:0000256" key="3">
    <source>
        <dbReference type="ARBA" id="ARBA00022723"/>
    </source>
</evidence>
<feature type="binding site" evidence="8">
    <location>
        <position position="33"/>
    </location>
    <ligand>
        <name>[4Fe-4S] cluster</name>
        <dbReference type="ChEBI" id="CHEBI:49883"/>
        <note>4Fe-4S-S-AdoMet</note>
    </ligand>
</feature>
<feature type="binding site" evidence="8">
    <location>
        <position position="37"/>
    </location>
    <ligand>
        <name>[4Fe-4S] cluster</name>
        <dbReference type="ChEBI" id="CHEBI:49883"/>
        <note>4Fe-4S-S-AdoMet</note>
    </ligand>
</feature>
<keyword evidence="8" id="KW-0671">Queuosine biosynthesis</keyword>
<evidence type="ECO:0000256" key="5">
    <source>
        <dbReference type="ARBA" id="ARBA00023004"/>
    </source>
</evidence>
<dbReference type="GO" id="GO:0016840">
    <property type="term" value="F:carbon-nitrogen lyase activity"/>
    <property type="evidence" value="ECO:0007669"/>
    <property type="project" value="UniProtKB-UniRule"/>
</dbReference>
<keyword evidence="7 8" id="KW-0456">Lyase</keyword>
<accession>A0A9D1N1T4</accession>
<feature type="binding site" evidence="8">
    <location>
        <position position="73"/>
    </location>
    <ligand>
        <name>substrate</name>
    </ligand>
</feature>
<dbReference type="GO" id="GO:1904047">
    <property type="term" value="F:S-adenosyl-L-methionine binding"/>
    <property type="evidence" value="ECO:0007669"/>
    <property type="project" value="UniProtKB-UniRule"/>
</dbReference>
<comment type="cofactor">
    <cofactor evidence="8">
        <name>S-adenosyl-L-methionine</name>
        <dbReference type="ChEBI" id="CHEBI:59789"/>
    </cofactor>
    <text evidence="8">Binds 1 S-adenosyl-L-methionine per subunit.</text>
</comment>
<keyword evidence="2 8" id="KW-0949">S-adenosyl-L-methionine</keyword>
<dbReference type="GO" id="GO:0008616">
    <property type="term" value="P:tRNA queuosine(34) biosynthetic process"/>
    <property type="evidence" value="ECO:0007669"/>
    <property type="project" value="UniProtKB-UniRule"/>
</dbReference>
<feature type="binding site" evidence="8">
    <location>
        <begin position="14"/>
        <end position="16"/>
    </location>
    <ligand>
        <name>substrate</name>
    </ligand>
</feature>
<protein>
    <recommendedName>
        <fullName evidence="8">7-carboxy-7-deazaguanine synthase</fullName>
        <shortName evidence="8">CDG synthase</shortName>
        <ecNumber evidence="8">4.3.99.3</ecNumber>
    </recommendedName>
    <alternativeName>
        <fullName evidence="8">Queuosine biosynthesis protein QueE</fullName>
    </alternativeName>
</protein>
<comment type="function">
    <text evidence="8">Catalyzes the complex heterocyclic radical-mediated conversion of 6-carboxy-5,6,7,8-tetrahydropterin (CPH4) to 7-carboxy-7-deazaguanine (CDG), a step common to the biosynthetic pathways of all 7-deazapurine-containing compounds.</text>
</comment>
<feature type="binding site" evidence="8">
    <location>
        <position position="42"/>
    </location>
    <ligand>
        <name>Mg(2+)</name>
        <dbReference type="ChEBI" id="CHEBI:18420"/>
    </ligand>
</feature>
<reference evidence="10" key="1">
    <citation type="submission" date="2020-10" db="EMBL/GenBank/DDBJ databases">
        <authorList>
            <person name="Gilroy R."/>
        </authorList>
    </citation>
    <scope>NUCLEOTIDE SEQUENCE</scope>
    <source>
        <strain evidence="10">CHK154-7741</strain>
    </source>
</reference>
<keyword evidence="3 8" id="KW-0479">Metal-binding</keyword>
<feature type="domain" description="Radical SAM core" evidence="9">
    <location>
        <begin position="20"/>
        <end position="227"/>
    </location>
</feature>
<dbReference type="InterPro" id="IPR013785">
    <property type="entry name" value="Aldolase_TIM"/>
</dbReference>
<comment type="caution">
    <text evidence="10">The sequence shown here is derived from an EMBL/GenBank/DDBJ whole genome shotgun (WGS) entry which is preliminary data.</text>
</comment>
<evidence type="ECO:0000256" key="4">
    <source>
        <dbReference type="ARBA" id="ARBA00022842"/>
    </source>
</evidence>
<evidence type="ECO:0000313" key="10">
    <source>
        <dbReference type="EMBL" id="HIU93202.1"/>
    </source>
</evidence>
<dbReference type="AlphaFoldDB" id="A0A9D1N1T4"/>
<name>A0A9D1N1T4_9CLOT</name>
<evidence type="ECO:0000256" key="8">
    <source>
        <dbReference type="HAMAP-Rule" id="MF_00917"/>
    </source>
</evidence>
<gene>
    <name evidence="8" type="primary">queE</name>
    <name evidence="10" type="ORF">IAD26_08740</name>
</gene>
<dbReference type="HAMAP" id="MF_00917">
    <property type="entry name" value="QueE"/>
    <property type="match status" value="1"/>
</dbReference>
<dbReference type="PANTHER" id="PTHR42836:SF1">
    <property type="entry name" value="7-CARBOXY-7-DEAZAGUANINE SYNTHASE"/>
    <property type="match status" value="1"/>
</dbReference>
<dbReference type="Proteomes" id="UP000886748">
    <property type="component" value="Unassembled WGS sequence"/>
</dbReference>
<dbReference type="Gene3D" id="3.20.20.70">
    <property type="entry name" value="Aldolase class I"/>
    <property type="match status" value="1"/>
</dbReference>
<feature type="binding site" evidence="8">
    <location>
        <position position="75"/>
    </location>
    <ligand>
        <name>S-adenosyl-L-methionine</name>
        <dbReference type="ChEBI" id="CHEBI:59789"/>
    </ligand>
</feature>
<dbReference type="SUPFAM" id="SSF102114">
    <property type="entry name" value="Radical SAM enzymes"/>
    <property type="match status" value="1"/>
</dbReference>
<sequence>MTRTAKVAEIFDSVQGEGPYIGYRQLFVRFCGCNLLCDYCDTEFDKGDEYTVAQLVEKIKSFKLEPLHSVSLTGGEPMLQYEFLKEFLPSLKQLGLKIYLETNGTMDRALDKVIEYIDIVSMDFKLDSSAKIGDLYSKHDAFLEICKKHSKDTFAKLVFDETIRDFEIDECVKLAQKYKIPVILQPKMDGDKIKVSHDKIVETFNKFSEKYHDTRLIGQVHKFFSIR</sequence>
<dbReference type="PANTHER" id="PTHR42836">
    <property type="entry name" value="7-CARBOXY-7-DEAZAGUANINE SYNTHASE"/>
    <property type="match status" value="1"/>
</dbReference>
<dbReference type="SFLD" id="SFLDS00029">
    <property type="entry name" value="Radical_SAM"/>
    <property type="match status" value="1"/>
</dbReference>
<dbReference type="InterPro" id="IPR024924">
    <property type="entry name" value="7-CO-7-deazaguanine_synth-like"/>
</dbReference>
<dbReference type="EC" id="4.3.99.3" evidence="8"/>
<dbReference type="Pfam" id="PF04055">
    <property type="entry name" value="Radical_SAM"/>
    <property type="match status" value="1"/>
</dbReference>
<feature type="binding site" evidence="8">
    <location>
        <begin position="39"/>
        <end position="41"/>
    </location>
    <ligand>
        <name>S-adenosyl-L-methionine</name>
        <dbReference type="ChEBI" id="CHEBI:59789"/>
    </ligand>
</feature>
<dbReference type="PIRSF" id="PIRSF000370">
    <property type="entry name" value="QueE"/>
    <property type="match status" value="1"/>
</dbReference>
<dbReference type="GO" id="GO:0000287">
    <property type="term" value="F:magnesium ion binding"/>
    <property type="evidence" value="ECO:0007669"/>
    <property type="project" value="UniProtKB-UniRule"/>
</dbReference>
<dbReference type="EMBL" id="DVOD01000062">
    <property type="protein sequence ID" value="HIU93202.1"/>
    <property type="molecule type" value="Genomic_DNA"/>
</dbReference>
<evidence type="ECO:0000256" key="2">
    <source>
        <dbReference type="ARBA" id="ARBA00022691"/>
    </source>
</evidence>